<dbReference type="InterPro" id="IPR036291">
    <property type="entry name" value="NAD(P)-bd_dom_sf"/>
</dbReference>
<dbReference type="PANTHER" id="PTHR42722:SF1">
    <property type="entry name" value="VALINE DEHYDROGENASE"/>
    <property type="match status" value="1"/>
</dbReference>
<organism evidence="8 9">
    <name type="scientific">Metallumcola ferriviriculae</name>
    <dbReference type="NCBI Taxonomy" id="3039180"/>
    <lineage>
        <taxon>Bacteria</taxon>
        <taxon>Bacillati</taxon>
        <taxon>Bacillota</taxon>
        <taxon>Clostridia</taxon>
        <taxon>Neomoorellales</taxon>
        <taxon>Desulfitibacteraceae</taxon>
        <taxon>Metallumcola</taxon>
    </lineage>
</organism>
<dbReference type="GO" id="GO:0016639">
    <property type="term" value="F:oxidoreductase activity, acting on the CH-NH2 group of donors, NAD or NADP as acceptor"/>
    <property type="evidence" value="ECO:0007669"/>
    <property type="project" value="InterPro"/>
</dbReference>
<feature type="domain" description="Glutamate/phenylalanine/leucine/valine/L-tryptophan dehydrogenase C-terminal" evidence="7">
    <location>
        <begin position="138"/>
        <end position="345"/>
    </location>
</feature>
<dbReference type="PANTHER" id="PTHR42722">
    <property type="entry name" value="LEUCINE DEHYDROGENASE"/>
    <property type="match status" value="1"/>
</dbReference>
<dbReference type="PIRSF" id="PIRSF000188">
    <property type="entry name" value="Phe_leu_dh"/>
    <property type="match status" value="1"/>
</dbReference>
<feature type="binding site" evidence="5">
    <location>
        <begin position="174"/>
        <end position="179"/>
    </location>
    <ligand>
        <name>NAD(+)</name>
        <dbReference type="ChEBI" id="CHEBI:57540"/>
    </ligand>
</feature>
<keyword evidence="5" id="KW-0547">Nucleotide-binding</keyword>
<feature type="active site" description="Proton donor/acceptor" evidence="4">
    <location>
        <position position="80"/>
    </location>
</feature>
<dbReference type="SUPFAM" id="SSF51735">
    <property type="entry name" value="NAD(P)-binding Rossmann-fold domains"/>
    <property type="match status" value="1"/>
</dbReference>
<dbReference type="PRINTS" id="PR00082">
    <property type="entry name" value="GLFDHDRGNASE"/>
</dbReference>
<evidence type="ECO:0000256" key="3">
    <source>
        <dbReference type="ARBA" id="ARBA00023027"/>
    </source>
</evidence>
<reference evidence="8 9" key="1">
    <citation type="submission" date="2023-04" db="EMBL/GenBank/DDBJ databases">
        <authorList>
            <person name="Hsu D."/>
        </authorList>
    </citation>
    <scope>NUCLEOTIDE SEQUENCE [LARGE SCALE GENOMIC DNA]</scope>
    <source>
        <strain evidence="8 9">MK1</strain>
    </source>
</reference>
<dbReference type="AlphaFoldDB" id="A0AAU0UME1"/>
<sequence>MEIFECLEKYDYEQLVYAYDQYTGLKAIIAIHDTTLGPALGGTRMWPYISEEEALDDVLRLSRGMTYKAAAAGLNLGGGKAVIIGHPQKDKNEKLFRSYARYIDSLGGRYITAEDVGTCQSDMNIIKQETRHVVGVTRDPSTFTAFGVLQGIKAAVKEVYGRDSLEGLTVAIQGLGNVGFKLCDYLNKEGAALVVTDINQAAIKKAVAEFGAKAVEPHKIYGVNCNIFAPCALGAVVSDITIPSLKCEIIAGAANNVLESNHNGDFIQQLGILYVPDYIINAGGVINVEEELIGNNEKQTLQKVAKIYDTTRKVINLAKTQGIPTYRAADLLATKRIQQAKQGQGGDVVG</sequence>
<keyword evidence="9" id="KW-1185">Reference proteome</keyword>
<evidence type="ECO:0000313" key="8">
    <source>
        <dbReference type="EMBL" id="WRO21366.1"/>
    </source>
</evidence>
<evidence type="ECO:0000256" key="4">
    <source>
        <dbReference type="PIRSR" id="PIRSR000188-1"/>
    </source>
</evidence>
<keyword evidence="2 6" id="KW-0560">Oxidoreductase</keyword>
<dbReference type="Pfam" id="PF00208">
    <property type="entry name" value="ELFV_dehydrog"/>
    <property type="match status" value="1"/>
</dbReference>
<evidence type="ECO:0000256" key="2">
    <source>
        <dbReference type="ARBA" id="ARBA00023002"/>
    </source>
</evidence>
<dbReference type="InterPro" id="IPR006095">
    <property type="entry name" value="Glu/Leu/Phe/Val/Trp_DH"/>
</dbReference>
<dbReference type="Proteomes" id="UP001329915">
    <property type="component" value="Chromosome"/>
</dbReference>
<evidence type="ECO:0000256" key="1">
    <source>
        <dbReference type="ARBA" id="ARBA00006382"/>
    </source>
</evidence>
<dbReference type="Pfam" id="PF02812">
    <property type="entry name" value="ELFV_dehydrog_N"/>
    <property type="match status" value="1"/>
</dbReference>
<comment type="similarity">
    <text evidence="1 6">Belongs to the Glu/Leu/Phe/Val dehydrogenases family.</text>
</comment>
<dbReference type="InterPro" id="IPR006097">
    <property type="entry name" value="Glu/Leu/Phe/Val/Trp_DH_dimer"/>
</dbReference>
<proteinExistence type="inferred from homology"/>
<dbReference type="InterPro" id="IPR046346">
    <property type="entry name" value="Aminoacid_DH-like_N_sf"/>
</dbReference>
<evidence type="ECO:0000313" key="9">
    <source>
        <dbReference type="Proteomes" id="UP001329915"/>
    </source>
</evidence>
<keyword evidence="3 5" id="KW-0520">NAD</keyword>
<dbReference type="SUPFAM" id="SSF53223">
    <property type="entry name" value="Aminoacid dehydrogenase-like, N-terminal domain"/>
    <property type="match status" value="1"/>
</dbReference>
<dbReference type="InterPro" id="IPR016211">
    <property type="entry name" value="Glu/Phe/Leu/Val/Trp_DH_bac/arc"/>
</dbReference>
<dbReference type="RefSeq" id="WP_366924210.1">
    <property type="nucleotide sequence ID" value="NZ_CP121694.1"/>
</dbReference>
<evidence type="ECO:0000259" key="7">
    <source>
        <dbReference type="SMART" id="SM00839"/>
    </source>
</evidence>
<dbReference type="KEGG" id="dbc:MFMK1_001174"/>
<evidence type="ECO:0000256" key="5">
    <source>
        <dbReference type="PIRSR" id="PIRSR000188-2"/>
    </source>
</evidence>
<dbReference type="SMART" id="SM00839">
    <property type="entry name" value="ELFV_dehydrog"/>
    <property type="match status" value="1"/>
</dbReference>
<dbReference type="CDD" id="cd01075">
    <property type="entry name" value="NAD_bind_Leu_Phe_Val_DH"/>
    <property type="match status" value="1"/>
</dbReference>
<dbReference type="GO" id="GO:0000166">
    <property type="term" value="F:nucleotide binding"/>
    <property type="evidence" value="ECO:0007669"/>
    <property type="project" value="UniProtKB-KW"/>
</dbReference>
<dbReference type="Gene3D" id="3.40.50.720">
    <property type="entry name" value="NAD(P)-binding Rossmann-like Domain"/>
    <property type="match status" value="1"/>
</dbReference>
<protein>
    <submittedName>
        <fullName evidence="8">Leucine dehydrogenase</fullName>
    </submittedName>
</protein>
<dbReference type="InterPro" id="IPR006096">
    <property type="entry name" value="Glu/Leu/Phe/Val/Trp_DH_C"/>
</dbReference>
<evidence type="ECO:0000256" key="6">
    <source>
        <dbReference type="RuleBase" id="RU004417"/>
    </source>
</evidence>
<name>A0AAU0UME1_9FIRM</name>
<dbReference type="FunFam" id="3.40.50.10860:FF:000010">
    <property type="entry name" value="Leucine dehydrogenase"/>
    <property type="match status" value="1"/>
</dbReference>
<accession>A0AAU0UME1</accession>
<gene>
    <name evidence="8" type="ORF">MFMK1_001174</name>
</gene>
<dbReference type="EMBL" id="CP121694">
    <property type="protein sequence ID" value="WRO21366.1"/>
    <property type="molecule type" value="Genomic_DNA"/>
</dbReference>
<dbReference type="GO" id="GO:0006520">
    <property type="term" value="P:amino acid metabolic process"/>
    <property type="evidence" value="ECO:0007669"/>
    <property type="project" value="InterPro"/>
</dbReference>
<dbReference type="Gene3D" id="3.40.50.10860">
    <property type="entry name" value="Leucine Dehydrogenase, chain A, domain 1"/>
    <property type="match status" value="1"/>
</dbReference>